<organism evidence="2 3">
    <name type="scientific">Umezakia ovalisporum FSS-62</name>
    <dbReference type="NCBI Taxonomy" id="2971776"/>
    <lineage>
        <taxon>Bacteria</taxon>
        <taxon>Bacillati</taxon>
        <taxon>Cyanobacteriota</taxon>
        <taxon>Cyanophyceae</taxon>
        <taxon>Nostocales</taxon>
        <taxon>Nodulariaceae</taxon>
        <taxon>Umezakia</taxon>
    </lineage>
</organism>
<accession>A0AA43H223</accession>
<dbReference type="EMBL" id="JANQDL010000105">
    <property type="protein sequence ID" value="MDH6065297.1"/>
    <property type="molecule type" value="Genomic_DNA"/>
</dbReference>
<gene>
    <name evidence="2" type="primary">csx18</name>
    <name evidence="2" type="ORF">NWP23_16350</name>
</gene>
<feature type="transmembrane region" description="Helical" evidence="1">
    <location>
        <begin position="12"/>
        <end position="32"/>
    </location>
</feature>
<dbReference type="Proteomes" id="UP001159370">
    <property type="component" value="Unassembled WGS sequence"/>
</dbReference>
<comment type="caution">
    <text evidence="2">The sequence shown here is derived from an EMBL/GenBank/DDBJ whole genome shotgun (WGS) entry which is preliminary data.</text>
</comment>
<feature type="transmembrane region" description="Helical" evidence="1">
    <location>
        <begin position="38"/>
        <end position="66"/>
    </location>
</feature>
<evidence type="ECO:0000313" key="2">
    <source>
        <dbReference type="EMBL" id="MDH6065297.1"/>
    </source>
</evidence>
<dbReference type="GeneID" id="83683599"/>
<reference evidence="2 3" key="1">
    <citation type="journal article" date="2023" name="J. Phycol.">
        <title>Chrysosporum ovalisporum is synonymous with the true-branching cyanobacterium Umezakia natans (Nostocales/Aphanizomenonaceae).</title>
        <authorList>
            <person name="McGregor G.B."/>
            <person name="Sendall B.C."/>
            <person name="Niiyama Y."/>
            <person name="Tuji A."/>
            <person name="Willis A."/>
        </authorList>
    </citation>
    <scope>NUCLEOTIDE SEQUENCE [LARGE SCALE GENOMIC DNA]</scope>
    <source>
        <strain evidence="2 3">FSS-62</strain>
    </source>
</reference>
<proteinExistence type="predicted"/>
<dbReference type="NCBIfam" id="NF040558">
    <property type="entry name" value="CAS_Csx18"/>
    <property type="match status" value="1"/>
</dbReference>
<sequence length="101" mass="11061">MSLLVVQRLLMYRNGIVAMIGAGITCMILIIAPLGLFAVIICTLGVFISSLAVGLVWDGFVFGLLGENYPDGMSARQERKHIDAASLNDLDLPTLQQRRQR</sequence>
<dbReference type="AlphaFoldDB" id="A0AA43H223"/>
<evidence type="ECO:0000256" key="1">
    <source>
        <dbReference type="SAM" id="Phobius"/>
    </source>
</evidence>
<protein>
    <submittedName>
        <fullName evidence="2">CRISPR-associated protein Csx18</fullName>
    </submittedName>
</protein>
<keyword evidence="1" id="KW-0812">Transmembrane</keyword>
<keyword evidence="1" id="KW-0472">Membrane</keyword>
<name>A0AA43H223_9CYAN</name>
<keyword evidence="1" id="KW-1133">Transmembrane helix</keyword>
<dbReference type="RefSeq" id="WP_280651843.1">
    <property type="nucleotide sequence ID" value="NZ_JANQDL010000105.1"/>
</dbReference>
<evidence type="ECO:0000313" key="3">
    <source>
        <dbReference type="Proteomes" id="UP001159370"/>
    </source>
</evidence>